<dbReference type="OrthoDB" id="9770043at2"/>
<feature type="chain" id="PRO_5020960764" evidence="1">
    <location>
        <begin position="24"/>
        <end position="388"/>
    </location>
</feature>
<dbReference type="Gene3D" id="2.120.10.30">
    <property type="entry name" value="TolB, C-terminal domain"/>
    <property type="match status" value="1"/>
</dbReference>
<dbReference type="Proteomes" id="UP000295131">
    <property type="component" value="Unassembled WGS sequence"/>
</dbReference>
<keyword evidence="4" id="KW-1185">Reference proteome</keyword>
<dbReference type="InterPro" id="IPR012938">
    <property type="entry name" value="Glc/Sorbosone_DH"/>
</dbReference>
<dbReference type="AlphaFoldDB" id="A0A4R5PHF9"/>
<dbReference type="EMBL" id="SMSI01000004">
    <property type="protein sequence ID" value="TDH34347.1"/>
    <property type="molecule type" value="Genomic_DNA"/>
</dbReference>
<dbReference type="Pfam" id="PF07995">
    <property type="entry name" value="GSDH"/>
    <property type="match status" value="1"/>
</dbReference>
<dbReference type="PANTHER" id="PTHR19328">
    <property type="entry name" value="HEDGEHOG-INTERACTING PROTEIN"/>
    <property type="match status" value="1"/>
</dbReference>
<reference evidence="3 4" key="1">
    <citation type="journal article" date="2013" name="Int. J. Syst. Evol. Microbiol.">
        <title>Hoeflea suaedae sp. nov., an endophytic bacterium isolated from the root of the halophyte Suaeda maritima.</title>
        <authorList>
            <person name="Chung E.J."/>
            <person name="Park J.A."/>
            <person name="Pramanik P."/>
            <person name="Bibi F."/>
            <person name="Jeon C.O."/>
            <person name="Chung Y.R."/>
        </authorList>
    </citation>
    <scope>NUCLEOTIDE SEQUENCE [LARGE SCALE GENOMIC DNA]</scope>
    <source>
        <strain evidence="3 4">YC6898</strain>
    </source>
</reference>
<gene>
    <name evidence="3" type="ORF">E2A64_16910</name>
</gene>
<dbReference type="SUPFAM" id="SSF50952">
    <property type="entry name" value="Soluble quinoprotein glucose dehydrogenase"/>
    <property type="match status" value="1"/>
</dbReference>
<evidence type="ECO:0000313" key="4">
    <source>
        <dbReference type="Proteomes" id="UP000295131"/>
    </source>
</evidence>
<dbReference type="RefSeq" id="WP_133285693.1">
    <property type="nucleotide sequence ID" value="NZ_SMSI01000004.1"/>
</dbReference>
<dbReference type="PANTHER" id="PTHR19328:SF75">
    <property type="entry name" value="ALDOSE SUGAR DEHYDROGENASE YLII"/>
    <property type="match status" value="1"/>
</dbReference>
<keyword evidence="1" id="KW-0732">Signal</keyword>
<evidence type="ECO:0000313" key="3">
    <source>
        <dbReference type="EMBL" id="TDH34347.1"/>
    </source>
</evidence>
<dbReference type="InterPro" id="IPR011042">
    <property type="entry name" value="6-blade_b-propeller_TolB-like"/>
</dbReference>
<feature type="domain" description="Glucose/Sorbosone dehydrogenase" evidence="2">
    <location>
        <begin position="49"/>
        <end position="379"/>
    </location>
</feature>
<evidence type="ECO:0000256" key="1">
    <source>
        <dbReference type="SAM" id="SignalP"/>
    </source>
</evidence>
<organism evidence="3 4">
    <name type="scientific">Pseudohoeflea suaedae</name>
    <dbReference type="NCBI Taxonomy" id="877384"/>
    <lineage>
        <taxon>Bacteria</taxon>
        <taxon>Pseudomonadati</taxon>
        <taxon>Pseudomonadota</taxon>
        <taxon>Alphaproteobacteria</taxon>
        <taxon>Hyphomicrobiales</taxon>
        <taxon>Rhizobiaceae</taxon>
        <taxon>Pseudohoeflea</taxon>
    </lineage>
</organism>
<protein>
    <submittedName>
        <fullName evidence="3">PQQ-dependent sugar dehydrogenase</fullName>
    </submittedName>
</protein>
<sequence length="388" mass="41820">MPATATILRTTAFATLFPAAALAQSDIPQADRFETERGAIAVETLATGLSHPWAVVDMGDGSLLVTERPGRLRIFRDGQLSDPVEGVPEVAARGQGGLLDVALARDFAGSRILFLSYSKPGDGGAGTAIMRARLSDDGTRLEEAEDIFQMNRFTNSGHHFGSRIVVADDGTLFFTIGERGEGERAQDPGDHAGSVLRINADGTVPDDNPHADGSGGWRPEIWSIGHRNPQGADIDPETGTFYTVEHGAKGGDEVNIPEAGKNYGWPVISYGVHYSGAEIGQGTAAEGYEQPLHYWDPSIAPGGMAVYRGEEFPEWNGDLLVTALKFQLLVRLDVDPETGNVTGEERLLENRYGRMRDVDIASDGSVLIVTDEDDGRLLRLTRDGERMD</sequence>
<comment type="caution">
    <text evidence="3">The sequence shown here is derived from an EMBL/GenBank/DDBJ whole genome shotgun (WGS) entry which is preliminary data.</text>
</comment>
<feature type="signal peptide" evidence="1">
    <location>
        <begin position="1"/>
        <end position="23"/>
    </location>
</feature>
<proteinExistence type="predicted"/>
<accession>A0A4R5PHF9</accession>
<evidence type="ECO:0000259" key="2">
    <source>
        <dbReference type="Pfam" id="PF07995"/>
    </source>
</evidence>
<dbReference type="InterPro" id="IPR011041">
    <property type="entry name" value="Quinoprot_gluc/sorb_DH_b-prop"/>
</dbReference>
<name>A0A4R5PHF9_9HYPH</name>